<proteinExistence type="predicted"/>
<gene>
    <name evidence="2" type="primary">Hypp1217</name>
    <name evidence="2" type="ORF">BLAG_LOCUS13348</name>
</gene>
<evidence type="ECO:0000256" key="1">
    <source>
        <dbReference type="SAM" id="MobiDB-lite"/>
    </source>
</evidence>
<dbReference type="EMBL" id="OV696687">
    <property type="protein sequence ID" value="CAH1253659.1"/>
    <property type="molecule type" value="Genomic_DNA"/>
</dbReference>
<feature type="region of interest" description="Disordered" evidence="1">
    <location>
        <begin position="1"/>
        <end position="20"/>
    </location>
</feature>
<evidence type="ECO:0000313" key="3">
    <source>
        <dbReference type="Proteomes" id="UP000838412"/>
    </source>
</evidence>
<dbReference type="Proteomes" id="UP000838412">
    <property type="component" value="Chromosome 2"/>
</dbReference>
<reference evidence="2" key="1">
    <citation type="submission" date="2022-01" db="EMBL/GenBank/DDBJ databases">
        <authorList>
            <person name="Braso-Vives M."/>
        </authorList>
    </citation>
    <scope>NUCLEOTIDE SEQUENCE</scope>
</reference>
<sequence>MIQDEETPQGATPKPRRKCPILGTNLRATTTSRSDAPHNHEVYARLLHGCKLIMDSSLLKFIGVRPRWDSGIEWEKKGERKALRVGGRQD</sequence>
<organism evidence="2 3">
    <name type="scientific">Branchiostoma lanceolatum</name>
    <name type="common">Common lancelet</name>
    <name type="synonym">Amphioxus lanceolatum</name>
    <dbReference type="NCBI Taxonomy" id="7740"/>
    <lineage>
        <taxon>Eukaryota</taxon>
        <taxon>Metazoa</taxon>
        <taxon>Chordata</taxon>
        <taxon>Cephalochordata</taxon>
        <taxon>Leptocardii</taxon>
        <taxon>Amphioxiformes</taxon>
        <taxon>Branchiostomatidae</taxon>
        <taxon>Branchiostoma</taxon>
    </lineage>
</organism>
<accession>A0A8K0EHQ8</accession>
<protein>
    <submittedName>
        <fullName evidence="2">Hypp1217 protein</fullName>
    </submittedName>
</protein>
<dbReference type="AlphaFoldDB" id="A0A8K0EHQ8"/>
<keyword evidence="3" id="KW-1185">Reference proteome</keyword>
<name>A0A8K0EHQ8_BRALA</name>
<evidence type="ECO:0000313" key="2">
    <source>
        <dbReference type="EMBL" id="CAH1253659.1"/>
    </source>
</evidence>